<comment type="caution">
    <text evidence="2">The sequence shown here is derived from an EMBL/GenBank/DDBJ whole genome shotgun (WGS) entry which is preliminary data.</text>
</comment>
<keyword evidence="3" id="KW-1185">Reference proteome</keyword>
<dbReference type="InterPro" id="IPR053520">
    <property type="entry name" value="Transposase_Tn903"/>
</dbReference>
<dbReference type="InterPro" id="IPR025668">
    <property type="entry name" value="Tnp_DDE_dom"/>
</dbReference>
<dbReference type="PANTHER" id="PTHR34631:SF3">
    <property type="entry name" value="ISSOD12 TRANSPOSASE TNPA_ISSOD12"/>
    <property type="match status" value="1"/>
</dbReference>
<feature type="domain" description="Transposase DDE" evidence="1">
    <location>
        <begin position="42"/>
        <end position="143"/>
    </location>
</feature>
<dbReference type="NCBIfam" id="NF033579">
    <property type="entry name" value="transpos_IS5_2"/>
    <property type="match status" value="1"/>
</dbReference>
<gene>
    <name evidence="2" type="ORF">ACFFIC_16995</name>
</gene>
<organism evidence="2 3">
    <name type="scientific">Muricoccus vinaceus</name>
    <dbReference type="NCBI Taxonomy" id="424704"/>
    <lineage>
        <taxon>Bacteria</taxon>
        <taxon>Pseudomonadati</taxon>
        <taxon>Pseudomonadota</taxon>
        <taxon>Alphaproteobacteria</taxon>
        <taxon>Acetobacterales</taxon>
        <taxon>Roseomonadaceae</taxon>
        <taxon>Muricoccus</taxon>
    </lineage>
</organism>
<protein>
    <submittedName>
        <fullName evidence="2">IS5 family transposase</fullName>
    </submittedName>
</protein>
<dbReference type="EMBL" id="JBHLVZ010000056">
    <property type="protein sequence ID" value="MFC0387229.1"/>
    <property type="molecule type" value="Genomic_DNA"/>
</dbReference>
<name>A0ABV6IUD8_9PROT</name>
<evidence type="ECO:0000259" key="1">
    <source>
        <dbReference type="Pfam" id="PF13737"/>
    </source>
</evidence>
<evidence type="ECO:0000313" key="2">
    <source>
        <dbReference type="EMBL" id="MFC0387229.1"/>
    </source>
</evidence>
<proteinExistence type="predicted"/>
<dbReference type="RefSeq" id="WP_377052471.1">
    <property type="nucleotide sequence ID" value="NZ_JBHLVZ010000056.1"/>
</dbReference>
<evidence type="ECO:0000313" key="3">
    <source>
        <dbReference type="Proteomes" id="UP001589789"/>
    </source>
</evidence>
<sequence>MMSSACGRADGVERAMAVRCRRGEPRARYKVRDWAAYDQALVRRGDITVWVSPEAVAGWRAPAGRRTFSDVAIAAALTVRAVYRLALRQAEGLIRSIFALLGLALPIPDHTTLSRRGRTLRLDGRSDAGRGLDLAIDSTGLRLAKPSGAGHEGWRKLHVAVDPDTGQILAEELTRSDVHDTVPVPALLDRVTGWIGRVYGEAAYAGRPTYRVVAEPRQVLPNAEGVFRPKAPDVRAADQLDPLTGRGRHARHVARDGRRAWERATGYGRRNAAEWTHSRWKRVLGGGLRSRGLEAQRAEAAIIAGVLNRMAELGLPRAQRVA</sequence>
<dbReference type="Proteomes" id="UP001589789">
    <property type="component" value="Unassembled WGS sequence"/>
</dbReference>
<dbReference type="PANTHER" id="PTHR34631">
    <property type="match status" value="1"/>
</dbReference>
<dbReference type="InterPro" id="IPR053172">
    <property type="entry name" value="Tn903_transposase"/>
</dbReference>
<accession>A0ABV6IUD8</accession>
<dbReference type="Pfam" id="PF13737">
    <property type="entry name" value="DDE_Tnp_1_5"/>
    <property type="match status" value="1"/>
</dbReference>
<reference evidence="2 3" key="1">
    <citation type="submission" date="2024-09" db="EMBL/GenBank/DDBJ databases">
        <authorList>
            <person name="Sun Q."/>
            <person name="Mori K."/>
        </authorList>
    </citation>
    <scope>NUCLEOTIDE SEQUENCE [LARGE SCALE GENOMIC DNA]</scope>
    <source>
        <strain evidence="2 3">CCM 7468</strain>
    </source>
</reference>